<dbReference type="KEGG" id="abac:LuPra_03806"/>
<gene>
    <name evidence="1" type="ORF">LuPra_03806</name>
</gene>
<keyword evidence="2" id="KW-1185">Reference proteome</keyword>
<dbReference type="EMBL" id="CP015136">
    <property type="protein sequence ID" value="AMY10570.1"/>
    <property type="molecule type" value="Genomic_DNA"/>
</dbReference>
<reference evidence="2" key="2">
    <citation type="submission" date="2016-04" db="EMBL/GenBank/DDBJ databases">
        <title>First Complete Genome Sequence of a Subdivision 6 Acidobacterium.</title>
        <authorList>
            <person name="Huang S."/>
            <person name="Vieira S."/>
            <person name="Bunk B."/>
            <person name="Riedel T."/>
            <person name="Sproeer C."/>
            <person name="Overmann J."/>
        </authorList>
    </citation>
    <scope>NUCLEOTIDE SEQUENCE [LARGE SCALE GENOMIC DNA]</scope>
    <source>
        <strain evidence="2">DSM 100886 HEG_-6_39</strain>
    </source>
</reference>
<accession>A0A143PR24</accession>
<evidence type="ECO:0000313" key="1">
    <source>
        <dbReference type="EMBL" id="AMY10570.1"/>
    </source>
</evidence>
<name>A0A143PR24_LUTPR</name>
<evidence type="ECO:0000313" key="2">
    <source>
        <dbReference type="Proteomes" id="UP000076079"/>
    </source>
</evidence>
<dbReference type="STRING" id="1855912.LuPra_03806"/>
<organism evidence="1 2">
    <name type="scientific">Luteitalea pratensis</name>
    <dbReference type="NCBI Taxonomy" id="1855912"/>
    <lineage>
        <taxon>Bacteria</taxon>
        <taxon>Pseudomonadati</taxon>
        <taxon>Acidobacteriota</taxon>
        <taxon>Vicinamibacteria</taxon>
        <taxon>Vicinamibacterales</taxon>
        <taxon>Vicinamibacteraceae</taxon>
        <taxon>Luteitalea</taxon>
    </lineage>
</organism>
<dbReference type="AlphaFoldDB" id="A0A143PR24"/>
<sequence length="118" mass="12983">MQRFGRSASEVTPGLFSFWVAQGHAAQGQSMTEHDEPQVGDFILLFDAESDDSGEPPILLVQVAQDGFGGIAEGWIEQADQLEARARFLAHEEGTRAWRHVGDGYSLLPPYETAKDVH</sequence>
<dbReference type="Proteomes" id="UP000076079">
    <property type="component" value="Chromosome"/>
</dbReference>
<proteinExistence type="predicted"/>
<reference evidence="1 2" key="1">
    <citation type="journal article" date="2016" name="Genome Announc.">
        <title>First Complete Genome Sequence of a Subdivision 6 Acidobacterium Strain.</title>
        <authorList>
            <person name="Huang S."/>
            <person name="Vieira S."/>
            <person name="Bunk B."/>
            <person name="Riedel T."/>
            <person name="Sproer C."/>
            <person name="Overmann J."/>
        </authorList>
    </citation>
    <scope>NUCLEOTIDE SEQUENCE [LARGE SCALE GENOMIC DNA]</scope>
    <source>
        <strain evidence="2">DSM 100886 HEG_-6_39</strain>
    </source>
</reference>
<protein>
    <submittedName>
        <fullName evidence="1">Uncharacterized protein</fullName>
    </submittedName>
</protein>